<dbReference type="Pfam" id="PF16460">
    <property type="entry name" value="Phage_TTP_11"/>
    <property type="match status" value="1"/>
</dbReference>
<protein>
    <submittedName>
        <fullName evidence="1">Phage tail protein</fullName>
    </submittedName>
</protein>
<name>A0A264VWS6_PRORE</name>
<dbReference type="STRING" id="587.RB151_032890"/>
<dbReference type="Gene3D" id="4.10.410.40">
    <property type="match status" value="1"/>
</dbReference>
<evidence type="ECO:0000313" key="2">
    <source>
        <dbReference type="Proteomes" id="UP000216001"/>
    </source>
</evidence>
<dbReference type="Proteomes" id="UP000216001">
    <property type="component" value="Unassembled WGS sequence"/>
</dbReference>
<organism evidence="1 2">
    <name type="scientific">Providencia rettgeri</name>
    <dbReference type="NCBI Taxonomy" id="587"/>
    <lineage>
        <taxon>Bacteria</taxon>
        <taxon>Pseudomonadati</taxon>
        <taxon>Pseudomonadota</taxon>
        <taxon>Gammaproteobacteria</taxon>
        <taxon>Enterobacterales</taxon>
        <taxon>Morganellaceae</taxon>
        <taxon>Providencia</taxon>
    </lineage>
</organism>
<dbReference type="RefSeq" id="WP_094961026.1">
    <property type="nucleotide sequence ID" value="NZ_NOWC01000004.1"/>
</dbReference>
<gene>
    <name evidence="1" type="ORF">CHI95_05660</name>
</gene>
<comment type="caution">
    <text evidence="1">The sequence shown here is derived from an EMBL/GenBank/DDBJ whole genome shotgun (WGS) entry which is preliminary data.</text>
</comment>
<reference evidence="1 2" key="1">
    <citation type="submission" date="2017-07" db="EMBL/GenBank/DDBJ databases">
        <title>blaIMP-27 on transferable plasmids in Proteus mirabilis and Providencia rettgeri.</title>
        <authorList>
            <person name="Potter R."/>
        </authorList>
    </citation>
    <scope>NUCLEOTIDE SEQUENCE [LARGE SCALE GENOMIC DNA]</scope>
    <source>
        <strain evidence="1 2">PR1</strain>
    </source>
</reference>
<proteinExistence type="predicted"/>
<dbReference type="AlphaFoldDB" id="A0A264VWS6"/>
<accession>A0A264VWS6</accession>
<evidence type="ECO:0000313" key="1">
    <source>
        <dbReference type="EMBL" id="OZS75763.1"/>
    </source>
</evidence>
<dbReference type="EMBL" id="NOWC01000004">
    <property type="protein sequence ID" value="OZS75763.1"/>
    <property type="molecule type" value="Genomic_DNA"/>
</dbReference>
<sequence>MTSKHEKTQGTKISVSKLAATDIAAVETDSLPIDCTTKEISFTGGQKADIDVTTFCSNEQENINGLAAPAEVTIGGNFAVDEGQDVLRQAYDSDAVHAFKVVFPSGSGFAFLAEVRQNSWSAATNGVVSASFTLRLKGKPTPLVKGKVAAPATQSLPTGGSK</sequence>
<dbReference type="InterPro" id="IPR032495">
    <property type="entry name" value="Phage_TTP_11"/>
</dbReference>